<protein>
    <submittedName>
        <fullName evidence="1">Uncharacterized protein</fullName>
    </submittedName>
</protein>
<name>A0ACA9Y4U1_9ASCO</name>
<evidence type="ECO:0000313" key="1">
    <source>
        <dbReference type="EMBL" id="CAH6720024.1"/>
    </source>
</evidence>
<keyword evidence="2" id="KW-1185">Reference proteome</keyword>
<dbReference type="EMBL" id="CALSDN010000003">
    <property type="protein sequence ID" value="CAH6720024.1"/>
    <property type="molecule type" value="Genomic_DNA"/>
</dbReference>
<dbReference type="Proteomes" id="UP001152531">
    <property type="component" value="Unassembled WGS sequence"/>
</dbReference>
<sequence length="145" mass="16521">MNTEYILLILIGFFVPPVPIFLLDKTIFSKEFLVSVLLTLLGHLPGVLFSIYYIVIEFPRRHRQRGYRNLDEENRNQPEQHESEEQQSQPSVYVGEQTQGSYNDIPEPVAGGSDAPPPNYSDVVTAEQQQQKLVDTKSADNKIQT</sequence>
<proteinExistence type="predicted"/>
<reference evidence="1" key="1">
    <citation type="submission" date="2022-06" db="EMBL/GenBank/DDBJ databases">
        <authorList>
            <person name="Legras J.-L."/>
            <person name="Devillers H."/>
            <person name="Grondin C."/>
        </authorList>
    </citation>
    <scope>NUCLEOTIDE SEQUENCE</scope>
    <source>
        <strain evidence="1">CLIB 1444</strain>
    </source>
</reference>
<comment type="caution">
    <text evidence="1">The sequence shown here is derived from an EMBL/GenBank/DDBJ whole genome shotgun (WGS) entry which is preliminary data.</text>
</comment>
<evidence type="ECO:0000313" key="2">
    <source>
        <dbReference type="Proteomes" id="UP001152531"/>
    </source>
</evidence>
<accession>A0ACA9Y4U1</accession>
<organism evidence="1 2">
    <name type="scientific">[Candida] jaroonii</name>
    <dbReference type="NCBI Taxonomy" id="467808"/>
    <lineage>
        <taxon>Eukaryota</taxon>
        <taxon>Fungi</taxon>
        <taxon>Dikarya</taxon>
        <taxon>Ascomycota</taxon>
        <taxon>Saccharomycotina</taxon>
        <taxon>Pichiomycetes</taxon>
        <taxon>Debaryomycetaceae</taxon>
        <taxon>Yamadazyma</taxon>
    </lineage>
</organism>
<gene>
    <name evidence="1" type="ORF">CLIB1444_03S02718</name>
</gene>